<dbReference type="GO" id="GO:0006310">
    <property type="term" value="P:DNA recombination"/>
    <property type="evidence" value="ECO:0007669"/>
    <property type="project" value="UniProtKB-KW"/>
</dbReference>
<dbReference type="HOGENOM" id="CLU_001650_20_4_1"/>
<dbReference type="AlphaFoldDB" id="A0A067LV10"/>
<dbReference type="Proteomes" id="UP000027195">
    <property type="component" value="Unassembled WGS sequence"/>
</dbReference>
<dbReference type="GO" id="GO:0003964">
    <property type="term" value="F:RNA-directed DNA polymerase activity"/>
    <property type="evidence" value="ECO:0007669"/>
    <property type="project" value="UniProtKB-KW"/>
</dbReference>
<dbReference type="InterPro" id="IPR001584">
    <property type="entry name" value="Integrase_cat-core"/>
</dbReference>
<keyword evidence="1" id="KW-0815">Transposition</keyword>
<dbReference type="GO" id="GO:0016787">
    <property type="term" value="F:hydrolase activity"/>
    <property type="evidence" value="ECO:0007669"/>
    <property type="project" value="UniProtKB-KW"/>
</dbReference>
<keyword evidence="8" id="KW-0694">RNA-binding</keyword>
<dbReference type="GO" id="GO:0003723">
    <property type="term" value="F:RNA binding"/>
    <property type="evidence" value="ECO:0007669"/>
    <property type="project" value="UniProtKB-KW"/>
</dbReference>
<protein>
    <recommendedName>
        <fullName evidence="15">Integrase catalytic domain-containing protein</fullName>
    </recommendedName>
</protein>
<dbReference type="EMBL" id="KL198157">
    <property type="protein sequence ID" value="KDQ06095.1"/>
    <property type="molecule type" value="Genomic_DNA"/>
</dbReference>
<feature type="non-terminal residue" evidence="16">
    <location>
        <position position="1"/>
    </location>
</feature>
<evidence type="ECO:0000313" key="17">
    <source>
        <dbReference type="Proteomes" id="UP000027195"/>
    </source>
</evidence>
<comment type="catalytic activity">
    <reaction evidence="14">
        <text>DNA(n) + a 2'-deoxyribonucleoside 5'-triphosphate = DNA(n+1) + diphosphate</text>
        <dbReference type="Rhea" id="RHEA:22508"/>
        <dbReference type="Rhea" id="RHEA-COMP:17339"/>
        <dbReference type="Rhea" id="RHEA-COMP:17340"/>
        <dbReference type="ChEBI" id="CHEBI:33019"/>
        <dbReference type="ChEBI" id="CHEBI:61560"/>
        <dbReference type="ChEBI" id="CHEBI:173112"/>
        <dbReference type="EC" id="2.7.7.7"/>
    </reaction>
</comment>
<keyword evidence="17" id="KW-1185">Reference proteome</keyword>
<keyword evidence="5" id="KW-0255">Endonuclease</keyword>
<dbReference type="InterPro" id="IPR036397">
    <property type="entry name" value="RNaseH_sf"/>
</dbReference>
<dbReference type="GO" id="GO:0046872">
    <property type="term" value="F:metal ion binding"/>
    <property type="evidence" value="ECO:0007669"/>
    <property type="project" value="UniProtKB-KW"/>
</dbReference>
<evidence type="ECO:0000256" key="7">
    <source>
        <dbReference type="ARBA" id="ARBA00022842"/>
    </source>
</evidence>
<comment type="catalytic activity">
    <reaction evidence="13">
        <text>DNA(n) + a 2'-deoxyribonucleoside 5'-triphosphate = DNA(n+1) + diphosphate</text>
        <dbReference type="Rhea" id="RHEA:22508"/>
        <dbReference type="Rhea" id="RHEA-COMP:17339"/>
        <dbReference type="Rhea" id="RHEA-COMP:17340"/>
        <dbReference type="ChEBI" id="CHEBI:33019"/>
        <dbReference type="ChEBI" id="CHEBI:61560"/>
        <dbReference type="ChEBI" id="CHEBI:173112"/>
        <dbReference type="EC" id="2.7.7.49"/>
    </reaction>
</comment>
<dbReference type="PROSITE" id="PS50994">
    <property type="entry name" value="INTEGRASE"/>
    <property type="match status" value="1"/>
</dbReference>
<keyword evidence="7" id="KW-0460">Magnesium</keyword>
<name>A0A067LV10_BOTB1</name>
<evidence type="ECO:0000256" key="9">
    <source>
        <dbReference type="ARBA" id="ARBA00022908"/>
    </source>
</evidence>
<evidence type="ECO:0000256" key="13">
    <source>
        <dbReference type="ARBA" id="ARBA00048173"/>
    </source>
</evidence>
<dbReference type="GO" id="GO:0003887">
    <property type="term" value="F:DNA-directed DNA polymerase activity"/>
    <property type="evidence" value="ECO:0007669"/>
    <property type="project" value="UniProtKB-KW"/>
</dbReference>
<dbReference type="Pfam" id="PF25597">
    <property type="entry name" value="SH3_retrovirus"/>
    <property type="match status" value="1"/>
</dbReference>
<evidence type="ECO:0000256" key="1">
    <source>
        <dbReference type="ARBA" id="ARBA00022578"/>
    </source>
</evidence>
<gene>
    <name evidence="16" type="ORF">BOTBODRAFT_82766</name>
</gene>
<keyword evidence="4" id="KW-0479">Metal-binding</keyword>
<keyword evidence="6" id="KW-0378">Hydrolase</keyword>
<dbReference type="SUPFAM" id="SSF53098">
    <property type="entry name" value="Ribonuclease H-like"/>
    <property type="match status" value="1"/>
</dbReference>
<evidence type="ECO:0000256" key="14">
    <source>
        <dbReference type="ARBA" id="ARBA00049244"/>
    </source>
</evidence>
<evidence type="ECO:0000256" key="10">
    <source>
        <dbReference type="ARBA" id="ARBA00022918"/>
    </source>
</evidence>
<evidence type="ECO:0000256" key="4">
    <source>
        <dbReference type="ARBA" id="ARBA00022723"/>
    </source>
</evidence>
<dbReference type="GO" id="GO:0005634">
    <property type="term" value="C:nucleus"/>
    <property type="evidence" value="ECO:0007669"/>
    <property type="project" value="UniProtKB-ARBA"/>
</dbReference>
<evidence type="ECO:0000256" key="5">
    <source>
        <dbReference type="ARBA" id="ARBA00022759"/>
    </source>
</evidence>
<dbReference type="GO" id="GO:0032196">
    <property type="term" value="P:transposition"/>
    <property type="evidence" value="ECO:0007669"/>
    <property type="project" value="UniProtKB-KW"/>
</dbReference>
<keyword evidence="3" id="KW-0540">Nuclease</keyword>
<dbReference type="OrthoDB" id="3243429at2759"/>
<evidence type="ECO:0000256" key="12">
    <source>
        <dbReference type="ARBA" id="ARBA00023172"/>
    </source>
</evidence>
<feature type="domain" description="Integrase catalytic" evidence="15">
    <location>
        <begin position="1"/>
        <end position="99"/>
    </location>
</feature>
<sequence length="162" mass="18334">GEKLKKIHTDGGSEFVNRMVWAYCDAHGIQHETSAPYKVGVAERVNRTAMEHAQCLLFDSNLPQNMWAEAVSTTVYLLNRMPTTRAEGKIPYELWHGSKPNVSHLRVFGCTAFAKIPAEKRSKLGPQSVKCILLGYQGSSIYRLYDPETRTIFVSQDVRFIE</sequence>
<feature type="non-terminal residue" evidence="16">
    <location>
        <position position="162"/>
    </location>
</feature>
<dbReference type="InterPro" id="IPR012337">
    <property type="entry name" value="RNaseH-like_sf"/>
</dbReference>
<organism evidence="16 17">
    <name type="scientific">Botryobasidium botryosum (strain FD-172 SS1)</name>
    <dbReference type="NCBI Taxonomy" id="930990"/>
    <lineage>
        <taxon>Eukaryota</taxon>
        <taxon>Fungi</taxon>
        <taxon>Dikarya</taxon>
        <taxon>Basidiomycota</taxon>
        <taxon>Agaricomycotina</taxon>
        <taxon>Agaricomycetes</taxon>
        <taxon>Cantharellales</taxon>
        <taxon>Botryobasidiaceae</taxon>
        <taxon>Botryobasidium</taxon>
    </lineage>
</organism>
<keyword evidence="10" id="KW-0695">RNA-directed DNA polymerase</keyword>
<evidence type="ECO:0000256" key="6">
    <source>
        <dbReference type="ARBA" id="ARBA00022801"/>
    </source>
</evidence>
<reference evidence="17" key="1">
    <citation type="journal article" date="2014" name="Proc. Natl. Acad. Sci. U.S.A.">
        <title>Extensive sampling of basidiomycete genomes demonstrates inadequacy of the white-rot/brown-rot paradigm for wood decay fungi.</title>
        <authorList>
            <person name="Riley R."/>
            <person name="Salamov A.A."/>
            <person name="Brown D.W."/>
            <person name="Nagy L.G."/>
            <person name="Floudas D."/>
            <person name="Held B.W."/>
            <person name="Levasseur A."/>
            <person name="Lombard V."/>
            <person name="Morin E."/>
            <person name="Otillar R."/>
            <person name="Lindquist E.A."/>
            <person name="Sun H."/>
            <person name="LaButti K.M."/>
            <person name="Schmutz J."/>
            <person name="Jabbour D."/>
            <person name="Luo H."/>
            <person name="Baker S.E."/>
            <person name="Pisabarro A.G."/>
            <person name="Walton J.D."/>
            <person name="Blanchette R.A."/>
            <person name="Henrissat B."/>
            <person name="Martin F."/>
            <person name="Cullen D."/>
            <person name="Hibbett D.S."/>
            <person name="Grigoriev I.V."/>
        </authorList>
    </citation>
    <scope>NUCLEOTIDE SEQUENCE [LARGE SCALE GENOMIC DNA]</scope>
    <source>
        <strain evidence="17">FD-172 SS1</strain>
    </source>
</reference>
<dbReference type="GO" id="GO:0015074">
    <property type="term" value="P:DNA integration"/>
    <property type="evidence" value="ECO:0007669"/>
    <property type="project" value="UniProtKB-KW"/>
</dbReference>
<evidence type="ECO:0000256" key="3">
    <source>
        <dbReference type="ARBA" id="ARBA00022722"/>
    </source>
</evidence>
<evidence type="ECO:0000256" key="8">
    <source>
        <dbReference type="ARBA" id="ARBA00022884"/>
    </source>
</evidence>
<dbReference type="InParanoid" id="A0A067LV10"/>
<proteinExistence type="predicted"/>
<evidence type="ECO:0000259" key="15">
    <source>
        <dbReference type="PROSITE" id="PS50994"/>
    </source>
</evidence>
<dbReference type="PANTHER" id="PTHR42648:SF11">
    <property type="entry name" value="TRANSPOSON TY4-P GAG-POL POLYPROTEIN"/>
    <property type="match status" value="1"/>
</dbReference>
<keyword evidence="11" id="KW-0239">DNA-directed DNA polymerase</keyword>
<keyword evidence="9" id="KW-0229">DNA integration</keyword>
<dbReference type="InterPro" id="IPR039537">
    <property type="entry name" value="Retrotran_Ty1/copia-like"/>
</dbReference>
<dbReference type="GO" id="GO:0004519">
    <property type="term" value="F:endonuclease activity"/>
    <property type="evidence" value="ECO:0007669"/>
    <property type="project" value="UniProtKB-KW"/>
</dbReference>
<keyword evidence="12" id="KW-0233">DNA recombination</keyword>
<dbReference type="PANTHER" id="PTHR42648">
    <property type="entry name" value="TRANSPOSASE, PUTATIVE-RELATED"/>
    <property type="match status" value="1"/>
</dbReference>
<evidence type="ECO:0000256" key="11">
    <source>
        <dbReference type="ARBA" id="ARBA00022932"/>
    </source>
</evidence>
<dbReference type="Gene3D" id="3.30.420.10">
    <property type="entry name" value="Ribonuclease H-like superfamily/Ribonuclease H"/>
    <property type="match status" value="1"/>
</dbReference>
<dbReference type="InterPro" id="IPR057670">
    <property type="entry name" value="SH3_retrovirus"/>
</dbReference>
<evidence type="ECO:0000313" key="16">
    <source>
        <dbReference type="EMBL" id="KDQ06095.1"/>
    </source>
</evidence>
<evidence type="ECO:0000256" key="2">
    <source>
        <dbReference type="ARBA" id="ARBA00022695"/>
    </source>
</evidence>
<keyword evidence="11" id="KW-0808">Transferase</keyword>
<dbReference type="STRING" id="930990.A0A067LV10"/>
<keyword evidence="2" id="KW-0548">Nucleotidyltransferase</keyword>
<accession>A0A067LV10</accession>